<keyword evidence="3" id="KW-0418">Kinase</keyword>
<dbReference type="InterPro" id="IPR036890">
    <property type="entry name" value="HATPase_C_sf"/>
</dbReference>
<reference evidence="3" key="1">
    <citation type="submission" date="2023-06" db="EMBL/GenBank/DDBJ databases">
        <title>Genomic of Agaribacillus aureum.</title>
        <authorList>
            <person name="Wang G."/>
        </authorList>
    </citation>
    <scope>NUCLEOTIDE SEQUENCE</scope>
    <source>
        <strain evidence="3">BMA12</strain>
    </source>
</reference>
<dbReference type="RefSeq" id="WP_346759490.1">
    <property type="nucleotide sequence ID" value="NZ_JAUJEB010000004.1"/>
</dbReference>
<keyword evidence="1" id="KW-0472">Membrane</keyword>
<keyword evidence="1" id="KW-0812">Transmembrane</keyword>
<dbReference type="EMBL" id="JAUJEB010000004">
    <property type="protein sequence ID" value="MDN5214155.1"/>
    <property type="molecule type" value="Genomic_DNA"/>
</dbReference>
<dbReference type="SUPFAM" id="SSF55874">
    <property type="entry name" value="ATPase domain of HSP90 chaperone/DNA topoisomerase II/histidine kinase"/>
    <property type="match status" value="1"/>
</dbReference>
<evidence type="ECO:0000313" key="4">
    <source>
        <dbReference type="Proteomes" id="UP001172083"/>
    </source>
</evidence>
<evidence type="ECO:0000313" key="3">
    <source>
        <dbReference type="EMBL" id="MDN5214155.1"/>
    </source>
</evidence>
<feature type="transmembrane region" description="Helical" evidence="1">
    <location>
        <begin position="194"/>
        <end position="215"/>
    </location>
</feature>
<protein>
    <submittedName>
        <fullName evidence="3">Histidine kinase</fullName>
    </submittedName>
</protein>
<accession>A0ABT8L8S2</accession>
<dbReference type="PANTHER" id="PTHR34220:SF7">
    <property type="entry name" value="SENSOR HISTIDINE KINASE YPDA"/>
    <property type="match status" value="1"/>
</dbReference>
<dbReference type="InterPro" id="IPR050640">
    <property type="entry name" value="Bact_2-comp_sensor_kinase"/>
</dbReference>
<feature type="transmembrane region" description="Helical" evidence="1">
    <location>
        <begin position="279"/>
        <end position="296"/>
    </location>
</feature>
<keyword evidence="4" id="KW-1185">Reference proteome</keyword>
<comment type="caution">
    <text evidence="3">The sequence shown here is derived from an EMBL/GenBank/DDBJ whole genome shotgun (WGS) entry which is preliminary data.</text>
</comment>
<dbReference type="Proteomes" id="UP001172083">
    <property type="component" value="Unassembled WGS sequence"/>
</dbReference>
<feature type="transmembrane region" description="Helical" evidence="1">
    <location>
        <begin position="227"/>
        <end position="246"/>
    </location>
</feature>
<evidence type="ECO:0000256" key="1">
    <source>
        <dbReference type="SAM" id="Phobius"/>
    </source>
</evidence>
<feature type="transmembrane region" description="Helical" evidence="1">
    <location>
        <begin position="45"/>
        <end position="63"/>
    </location>
</feature>
<feature type="transmembrane region" description="Helical" evidence="1">
    <location>
        <begin position="72"/>
        <end position="94"/>
    </location>
</feature>
<proteinExistence type="predicted"/>
<feature type="domain" description="Signal transduction histidine kinase internal region" evidence="2">
    <location>
        <begin position="312"/>
        <end position="388"/>
    </location>
</feature>
<evidence type="ECO:0000259" key="2">
    <source>
        <dbReference type="Pfam" id="PF06580"/>
    </source>
</evidence>
<keyword evidence="1" id="KW-1133">Transmembrane helix</keyword>
<feature type="transmembrane region" description="Helical" evidence="1">
    <location>
        <begin position="12"/>
        <end position="33"/>
    </location>
</feature>
<name>A0ABT8L8S2_9BACT</name>
<sequence length="502" mass="57794">MKVKLKSFEPVLHVIVASVAILLAIRSVSFSFFPVNSFGDRPLAFTTFMIAIAVFYGQFFYFLDSFRKHKKFLWVALSLLIVNVISFLILKWVMASGYVIHDKAREPVSVFERFIDWKTDTNRILSDLVFVLTISLSYVFVIFLIRGHVGKGADLVAFNKKKSAGKYAEPLANAVIVVLFYVFFILGSPEFAQFGNAMILTIQLAVFYLHTLVLIPRLLLKKRVLHYAVATTFSVLLAYFASRWFWALSLSILFKQKGAEKSSSPEYLFSTAWEEREEYIISLVLLIIVSSLYYFIRSSIKDKDTFGRKKEAELKLLKSQVNPHFIFNSLNTLYAYALKEDSAKTAESIAKLASLIRYMLDDINRNFIPLENEVNYIRDYIAIQSVRSAIKHNISMEFGNVANYVIAPLLLIPFVENAFKYGMNPDEKSTLTINLFTEGSKIHFKIENSYDPKFKTFYKERGFGIGINNVRKRLTLLYPHKHNLEILKSTRYFTVLIELDTK</sequence>
<dbReference type="GO" id="GO:0016301">
    <property type="term" value="F:kinase activity"/>
    <property type="evidence" value="ECO:0007669"/>
    <property type="project" value="UniProtKB-KW"/>
</dbReference>
<dbReference type="Pfam" id="PF06580">
    <property type="entry name" value="His_kinase"/>
    <property type="match status" value="1"/>
</dbReference>
<dbReference type="PANTHER" id="PTHR34220">
    <property type="entry name" value="SENSOR HISTIDINE KINASE YPDA"/>
    <property type="match status" value="1"/>
</dbReference>
<feature type="transmembrane region" description="Helical" evidence="1">
    <location>
        <begin position="128"/>
        <end position="149"/>
    </location>
</feature>
<dbReference type="InterPro" id="IPR010559">
    <property type="entry name" value="Sig_transdc_His_kin_internal"/>
</dbReference>
<organism evidence="3 4">
    <name type="scientific">Agaribacillus aureus</name>
    <dbReference type="NCBI Taxonomy" id="3051825"/>
    <lineage>
        <taxon>Bacteria</taxon>
        <taxon>Pseudomonadati</taxon>
        <taxon>Bacteroidota</taxon>
        <taxon>Cytophagia</taxon>
        <taxon>Cytophagales</taxon>
        <taxon>Splendidivirgaceae</taxon>
        <taxon>Agaribacillus</taxon>
    </lineage>
</organism>
<keyword evidence="3" id="KW-0808">Transferase</keyword>
<gene>
    <name evidence="3" type="ORF">QQ020_18910</name>
</gene>
<feature type="transmembrane region" description="Helical" evidence="1">
    <location>
        <begin position="170"/>
        <end position="188"/>
    </location>
</feature>